<keyword evidence="3" id="KW-0235">DNA replication</keyword>
<dbReference type="Pfam" id="PF00705">
    <property type="entry name" value="PCNA_N"/>
    <property type="match status" value="1"/>
</dbReference>
<organism evidence="6 7">
    <name type="scientific">Candidatus Iainarchaeum sp</name>
    <dbReference type="NCBI Taxonomy" id="3101447"/>
    <lineage>
        <taxon>Archaea</taxon>
        <taxon>Candidatus Iainarchaeota</taxon>
        <taxon>Candidatus Iainarchaeia</taxon>
        <taxon>Candidatus Iainarchaeales</taxon>
        <taxon>Candidatus Iainarchaeaceae</taxon>
        <taxon>Candidatus Iainarchaeum</taxon>
    </lineage>
</organism>
<dbReference type="PANTHER" id="PTHR11352">
    <property type="entry name" value="PROLIFERATING CELL NUCLEAR ANTIGEN"/>
    <property type="match status" value="1"/>
</dbReference>
<evidence type="ECO:0000313" key="6">
    <source>
        <dbReference type="EMBL" id="NMA44269.1"/>
    </source>
</evidence>
<comment type="caution">
    <text evidence="6">The sequence shown here is derived from an EMBL/GenBank/DDBJ whole genome shotgun (WGS) entry which is preliminary data.</text>
</comment>
<dbReference type="Proteomes" id="UP000526302">
    <property type="component" value="Unassembled WGS sequence"/>
</dbReference>
<dbReference type="GO" id="GO:0003677">
    <property type="term" value="F:DNA binding"/>
    <property type="evidence" value="ECO:0007669"/>
    <property type="project" value="UniProtKB-UniRule"/>
</dbReference>
<evidence type="ECO:0000256" key="3">
    <source>
        <dbReference type="HAMAP-Rule" id="MF_00317"/>
    </source>
</evidence>
<accession>A0A7K4BYX4</accession>
<dbReference type="Gene3D" id="3.70.10.10">
    <property type="match status" value="1"/>
</dbReference>
<dbReference type="AlphaFoldDB" id="A0A7K4BYX4"/>
<dbReference type="HAMAP" id="MF_00317">
    <property type="entry name" value="DNApol_clamp_arch"/>
    <property type="match status" value="1"/>
</dbReference>
<dbReference type="SUPFAM" id="SSF55979">
    <property type="entry name" value="DNA clamp"/>
    <property type="match status" value="1"/>
</dbReference>
<feature type="domain" description="Proliferating cell nuclear antigen PCNA C-terminal" evidence="5">
    <location>
        <begin position="119"/>
        <end position="234"/>
    </location>
</feature>
<dbReference type="EMBL" id="JAAZKV010000003">
    <property type="protein sequence ID" value="NMA44269.1"/>
    <property type="molecule type" value="Genomic_DNA"/>
</dbReference>
<evidence type="ECO:0000256" key="1">
    <source>
        <dbReference type="ARBA" id="ARBA00010462"/>
    </source>
</evidence>
<keyword evidence="2 3" id="KW-0238">DNA-binding</keyword>
<dbReference type="CDD" id="cd00577">
    <property type="entry name" value="PCNA"/>
    <property type="match status" value="1"/>
</dbReference>
<dbReference type="GO" id="GO:0030337">
    <property type="term" value="F:DNA polymerase processivity factor activity"/>
    <property type="evidence" value="ECO:0007669"/>
    <property type="project" value="UniProtKB-UniRule"/>
</dbReference>
<dbReference type="InterPro" id="IPR000730">
    <property type="entry name" value="Pr_cel_nuc_antig"/>
</dbReference>
<feature type="domain" description="Proliferating cell nuclear antigen PCNA N-terminal" evidence="4">
    <location>
        <begin position="4"/>
        <end position="104"/>
    </location>
</feature>
<dbReference type="Pfam" id="PF02747">
    <property type="entry name" value="PCNA_C"/>
    <property type="match status" value="1"/>
</dbReference>
<evidence type="ECO:0000259" key="4">
    <source>
        <dbReference type="Pfam" id="PF00705"/>
    </source>
</evidence>
<comment type="similarity">
    <text evidence="1 3">Belongs to the PCNA family.</text>
</comment>
<comment type="function">
    <text evidence="3">Sliding clamp subunit that acts as a moving platform for DNA processing. Responsible for tethering the catalytic subunit of DNA polymerase and other proteins to DNA during high-speed replication.</text>
</comment>
<evidence type="ECO:0000256" key="2">
    <source>
        <dbReference type="ARBA" id="ARBA00023125"/>
    </source>
</evidence>
<name>A0A7K4BYX4_9ARCH</name>
<comment type="subunit">
    <text evidence="3">Homotrimer. The subunits circularize to form a toroid; DNA passes through its center. Replication factor C (RFC) is required to load the toroid on the DNA.</text>
</comment>
<dbReference type="InterPro" id="IPR022648">
    <property type="entry name" value="Pr_cel_nuc_antig_N"/>
</dbReference>
<dbReference type="GO" id="GO:0006272">
    <property type="term" value="P:leading strand elongation"/>
    <property type="evidence" value="ECO:0007669"/>
    <property type="project" value="TreeGrafter"/>
</dbReference>
<proteinExistence type="inferred from homology"/>
<sequence>MIELKRIDFFRRSVDAISSFIPEGNFRFSDKGVYFRSTDPSQVVLVDYFIDKKLFDKYEIEPNFIGVDLVELNKMLQRAMITDKLFIDISDAELKLKFESEMKRTFRLPLIDVSVEEAKVPAINYDTKIEIMASFLKELLKDALLFGSSVVLKVEGGRFFIEARGSQGALDSEALKTASVSSKSNVTSKFSLGFFQNIIKEADNEKKVVIYLKNDSPMKIEYNIGESKITFYLAHMIL</sequence>
<dbReference type="InterPro" id="IPR022649">
    <property type="entry name" value="Pr_cel_nuc_antig_C"/>
</dbReference>
<dbReference type="GO" id="GO:0006275">
    <property type="term" value="P:regulation of DNA replication"/>
    <property type="evidence" value="ECO:0007669"/>
    <property type="project" value="UniProtKB-UniRule"/>
</dbReference>
<evidence type="ECO:0000313" key="7">
    <source>
        <dbReference type="Proteomes" id="UP000526302"/>
    </source>
</evidence>
<dbReference type="PANTHER" id="PTHR11352:SF0">
    <property type="entry name" value="PROLIFERATING CELL NUCLEAR ANTIGEN"/>
    <property type="match status" value="1"/>
</dbReference>
<dbReference type="InterPro" id="IPR046938">
    <property type="entry name" value="DNA_clamp_sf"/>
</dbReference>
<reference evidence="6 7" key="1">
    <citation type="journal article" date="2020" name="Biotechnol. Biofuels">
        <title>New insights from the biogas microbiome by comprehensive genome-resolved metagenomics of nearly 1600 species originating from multiple anaerobic digesters.</title>
        <authorList>
            <person name="Campanaro S."/>
            <person name="Treu L."/>
            <person name="Rodriguez-R L.M."/>
            <person name="Kovalovszki A."/>
            <person name="Ziels R.M."/>
            <person name="Maus I."/>
            <person name="Zhu X."/>
            <person name="Kougias P.G."/>
            <person name="Basile A."/>
            <person name="Luo G."/>
            <person name="Schluter A."/>
            <person name="Konstantinidis K.T."/>
            <person name="Angelidaki I."/>
        </authorList>
    </citation>
    <scope>NUCLEOTIDE SEQUENCE [LARGE SCALE GENOMIC DNA]</scope>
    <source>
        <strain evidence="6">AS22ysBPME_79</strain>
    </source>
</reference>
<evidence type="ECO:0000259" key="5">
    <source>
        <dbReference type="Pfam" id="PF02747"/>
    </source>
</evidence>
<gene>
    <name evidence="3" type="primary">pcn</name>
    <name evidence="6" type="ORF">GX950_00440</name>
</gene>
<protein>
    <recommendedName>
        <fullName evidence="3">DNA polymerase sliding clamp</fullName>
    </recommendedName>
    <alternativeName>
        <fullName evidence="3">Proliferating cell nuclear antigen homolog</fullName>
        <shortName evidence="3">PCNA</shortName>
    </alternativeName>
</protein>